<feature type="domain" description="XdhC Rossmann" evidence="2">
    <location>
        <begin position="110"/>
        <end position="250"/>
    </location>
</feature>
<dbReference type="InterPro" id="IPR014308">
    <property type="entry name" value="Xanthine_DH_XdhC"/>
</dbReference>
<sequence length="270" mass="29712">MQKADEWLDVLLHLRDRRVPAIILTLLQDKGSVPRGAGTKMVVSLDESWLTIGGGNLEFQCMAIAREMLIGGQQTPRHETFALGARTGQCCGGMTQVLFEPWGLPQPEIYLFGAGHVGQALVAILATLPCRVNWVDEREAQFGVIPAGVRCIHTDDPCDVACHAPENSLFVVMTHHHPLDLALAETVLKRGDYRYLGVIGSRTKRQRFDYLLEGKGIDREKRETMRCPIGLPDVKGKLPAEIAVAVAGEIIAVYQGVAYSKESPAFRSKK</sequence>
<dbReference type="InterPro" id="IPR027051">
    <property type="entry name" value="XdhC_Rossmann_dom"/>
</dbReference>
<dbReference type="RefSeq" id="WP_319630401.1">
    <property type="nucleotide sequence ID" value="NZ_JAWXRB010000045.1"/>
</dbReference>
<dbReference type="Pfam" id="PF13478">
    <property type="entry name" value="XdhC_C"/>
    <property type="match status" value="1"/>
</dbReference>
<accession>A0AAJ2SBZ6</accession>
<evidence type="ECO:0000259" key="1">
    <source>
        <dbReference type="Pfam" id="PF02625"/>
    </source>
</evidence>
<name>A0AAJ2SBZ6_9ENTR</name>
<dbReference type="Proteomes" id="UP001282336">
    <property type="component" value="Unassembled WGS sequence"/>
</dbReference>
<evidence type="ECO:0000259" key="2">
    <source>
        <dbReference type="Pfam" id="PF13478"/>
    </source>
</evidence>
<dbReference type="EMBL" id="JAWXRC010000042">
    <property type="protein sequence ID" value="MDX6033978.1"/>
    <property type="molecule type" value="Genomic_DNA"/>
</dbReference>
<dbReference type="NCBIfam" id="TIGR02964">
    <property type="entry name" value="xanthine_xdhC"/>
    <property type="match status" value="1"/>
</dbReference>
<reference evidence="3" key="1">
    <citation type="submission" date="2023-11" db="EMBL/GenBank/DDBJ databases">
        <title>Scandinavium wanjuensis sp. nov., isolated from lettuce South Korea.</title>
        <authorList>
            <person name="Park J."/>
            <person name="Park S."/>
            <person name="Oh K.K."/>
            <person name="Cho G.S."/>
            <person name="Franz C.M.A.P."/>
        </authorList>
    </citation>
    <scope>NUCLEOTIDE SEQUENCE</scope>
    <source>
        <strain evidence="3">V105_12</strain>
    </source>
</reference>
<comment type="caution">
    <text evidence="3">The sequence shown here is derived from an EMBL/GenBank/DDBJ whole genome shotgun (WGS) entry which is preliminary data.</text>
</comment>
<dbReference type="PANTHER" id="PTHR30388:SF6">
    <property type="entry name" value="XANTHINE DEHYDROGENASE SUBUNIT A-RELATED"/>
    <property type="match status" value="1"/>
</dbReference>
<evidence type="ECO:0000313" key="4">
    <source>
        <dbReference type="Proteomes" id="UP001282336"/>
    </source>
</evidence>
<dbReference type="PANTHER" id="PTHR30388">
    <property type="entry name" value="ALDEHYDE OXIDOREDUCTASE MOLYBDENUM COFACTOR ASSEMBLY PROTEIN"/>
    <property type="match status" value="1"/>
</dbReference>
<dbReference type="AlphaFoldDB" id="A0AAJ2SBZ6"/>
<gene>
    <name evidence="3" type="primary">xdhC</name>
    <name evidence="3" type="ORF">SIL20_20970</name>
</gene>
<organism evidence="3 4">
    <name type="scientific">Scandinavium lactucae</name>
    <dbReference type="NCBI Taxonomy" id="3095028"/>
    <lineage>
        <taxon>Bacteria</taxon>
        <taxon>Pseudomonadati</taxon>
        <taxon>Pseudomonadota</taxon>
        <taxon>Gammaproteobacteria</taxon>
        <taxon>Enterobacterales</taxon>
        <taxon>Enterobacteriaceae</taxon>
        <taxon>Scandinavium</taxon>
    </lineage>
</organism>
<dbReference type="InterPro" id="IPR052698">
    <property type="entry name" value="MoCofactor_Util/Proc"/>
</dbReference>
<evidence type="ECO:0000313" key="3">
    <source>
        <dbReference type="EMBL" id="MDX6033978.1"/>
    </source>
</evidence>
<proteinExistence type="predicted"/>
<feature type="domain" description="XdhC- CoxI" evidence="1">
    <location>
        <begin position="15"/>
        <end position="74"/>
    </location>
</feature>
<dbReference type="Gene3D" id="3.40.50.720">
    <property type="entry name" value="NAD(P)-binding Rossmann-like Domain"/>
    <property type="match status" value="1"/>
</dbReference>
<protein>
    <submittedName>
        <fullName evidence="3">Xanthine dehydrogenase accessory protein XdhC</fullName>
    </submittedName>
</protein>
<dbReference type="Pfam" id="PF02625">
    <property type="entry name" value="XdhC_CoxI"/>
    <property type="match status" value="1"/>
</dbReference>
<dbReference type="InterPro" id="IPR003777">
    <property type="entry name" value="XdhC_CoxI"/>
</dbReference>